<dbReference type="GO" id="GO:0005819">
    <property type="term" value="C:spindle"/>
    <property type="evidence" value="ECO:0007669"/>
    <property type="project" value="UniProtKB-ARBA"/>
</dbReference>
<feature type="domain" description="GED" evidence="17">
    <location>
        <begin position="751"/>
        <end position="843"/>
    </location>
</feature>
<keyword evidence="6 13" id="KW-0547">Nucleotide-binding</keyword>
<dbReference type="PROSITE" id="PS51718">
    <property type="entry name" value="G_DYNAMIN_2"/>
    <property type="match status" value="1"/>
</dbReference>
<dbReference type="PROSITE" id="PS51388">
    <property type="entry name" value="GED"/>
    <property type="match status" value="1"/>
</dbReference>
<dbReference type="GO" id="GO:0005525">
    <property type="term" value="F:GTP binding"/>
    <property type="evidence" value="ECO:0007669"/>
    <property type="project" value="UniProtKB-KW"/>
</dbReference>
<protein>
    <recommendedName>
        <fullName evidence="12">Dynamin</fullName>
        <ecNumber evidence="2">3.6.5.5</ecNumber>
    </recommendedName>
</protein>
<dbReference type="Proteomes" id="UP000036681">
    <property type="component" value="Unplaced"/>
</dbReference>
<keyword evidence="19" id="KW-1185">Reference proteome</keyword>
<dbReference type="GO" id="GO:0008017">
    <property type="term" value="F:microtubule binding"/>
    <property type="evidence" value="ECO:0007669"/>
    <property type="project" value="TreeGrafter"/>
</dbReference>
<evidence type="ECO:0000256" key="7">
    <source>
        <dbReference type="ARBA" id="ARBA00022801"/>
    </source>
</evidence>
<dbReference type="InterPro" id="IPR003130">
    <property type="entry name" value="GED"/>
</dbReference>
<evidence type="ECO:0000256" key="14">
    <source>
        <dbReference type="SAM" id="MobiDB-lite"/>
    </source>
</evidence>
<dbReference type="Pfam" id="PF02212">
    <property type="entry name" value="GED"/>
    <property type="match status" value="1"/>
</dbReference>
<reference evidence="20" key="1">
    <citation type="submission" date="2023-03" db="UniProtKB">
        <authorList>
            <consortium name="WormBaseParasite"/>
        </authorList>
    </citation>
    <scope>IDENTIFICATION</scope>
</reference>
<evidence type="ECO:0000256" key="15">
    <source>
        <dbReference type="SAM" id="SignalP"/>
    </source>
</evidence>
<evidence type="ECO:0000256" key="10">
    <source>
        <dbReference type="ARBA" id="ARBA00023212"/>
    </source>
</evidence>
<evidence type="ECO:0000259" key="16">
    <source>
        <dbReference type="PROSITE" id="PS50003"/>
    </source>
</evidence>
<dbReference type="Gene3D" id="1.20.120.1240">
    <property type="entry name" value="Dynamin, middle domain"/>
    <property type="match status" value="2"/>
</dbReference>
<feature type="chain" id="PRO_5039902689" description="Dynamin" evidence="15">
    <location>
        <begin position="25"/>
        <end position="898"/>
    </location>
</feature>
<dbReference type="SMART" id="SM00302">
    <property type="entry name" value="GED"/>
    <property type="match status" value="1"/>
</dbReference>
<comment type="subcellular location">
    <subcellularLocation>
        <location evidence="1">Cytoplasm</location>
        <location evidence="1">Cytoskeleton</location>
    </subcellularLocation>
</comment>
<dbReference type="GO" id="GO:0098793">
    <property type="term" value="C:presynapse"/>
    <property type="evidence" value="ECO:0007669"/>
    <property type="project" value="GOC"/>
</dbReference>
<name>A0A9J2PRF9_ASCLU</name>
<dbReference type="GO" id="GO:0016185">
    <property type="term" value="P:synaptic vesicle budding from presynaptic endocytic zone membrane"/>
    <property type="evidence" value="ECO:0007669"/>
    <property type="project" value="TreeGrafter"/>
</dbReference>
<evidence type="ECO:0000256" key="6">
    <source>
        <dbReference type="ARBA" id="ARBA00022741"/>
    </source>
</evidence>
<evidence type="ECO:0000256" key="13">
    <source>
        <dbReference type="RuleBase" id="RU003932"/>
    </source>
</evidence>
<organism evidence="19 20">
    <name type="scientific">Ascaris lumbricoides</name>
    <name type="common">Giant roundworm</name>
    <dbReference type="NCBI Taxonomy" id="6252"/>
    <lineage>
        <taxon>Eukaryota</taxon>
        <taxon>Metazoa</taxon>
        <taxon>Ecdysozoa</taxon>
        <taxon>Nematoda</taxon>
        <taxon>Chromadorea</taxon>
        <taxon>Rhabditida</taxon>
        <taxon>Spirurina</taxon>
        <taxon>Ascaridomorpha</taxon>
        <taxon>Ascaridoidea</taxon>
        <taxon>Ascarididae</taxon>
        <taxon>Ascaris</taxon>
    </lineage>
</organism>
<dbReference type="PROSITE" id="PS50003">
    <property type="entry name" value="PH_DOMAIN"/>
    <property type="match status" value="1"/>
</dbReference>
<dbReference type="EC" id="3.6.5.5" evidence="2"/>
<evidence type="ECO:0000259" key="18">
    <source>
        <dbReference type="PROSITE" id="PS51718"/>
    </source>
</evidence>
<dbReference type="Gene3D" id="3.40.50.300">
    <property type="entry name" value="P-loop containing nucleotide triphosphate hydrolases"/>
    <property type="match status" value="1"/>
</dbReference>
<dbReference type="Pfam" id="PF00169">
    <property type="entry name" value="PH"/>
    <property type="match status" value="1"/>
</dbReference>
<evidence type="ECO:0000256" key="2">
    <source>
        <dbReference type="ARBA" id="ARBA00011980"/>
    </source>
</evidence>
<dbReference type="InterPro" id="IPR022812">
    <property type="entry name" value="Dynamin"/>
</dbReference>
<dbReference type="CDD" id="cd01256">
    <property type="entry name" value="PH_dynamin"/>
    <property type="match status" value="1"/>
</dbReference>
<dbReference type="PANTHER" id="PTHR11566">
    <property type="entry name" value="DYNAMIN"/>
    <property type="match status" value="1"/>
</dbReference>
<dbReference type="GO" id="GO:0005737">
    <property type="term" value="C:cytoplasm"/>
    <property type="evidence" value="ECO:0007669"/>
    <property type="project" value="TreeGrafter"/>
</dbReference>
<dbReference type="GO" id="GO:0031623">
    <property type="term" value="P:receptor internalization"/>
    <property type="evidence" value="ECO:0007669"/>
    <property type="project" value="TreeGrafter"/>
</dbReference>
<dbReference type="InterPro" id="IPR027417">
    <property type="entry name" value="P-loop_NTPase"/>
</dbReference>
<feature type="signal peptide" evidence="15">
    <location>
        <begin position="1"/>
        <end position="24"/>
    </location>
</feature>
<evidence type="ECO:0000256" key="11">
    <source>
        <dbReference type="ARBA" id="ARBA00048040"/>
    </source>
</evidence>
<dbReference type="PROSITE" id="PS00410">
    <property type="entry name" value="G_DYNAMIN_1"/>
    <property type="match status" value="1"/>
</dbReference>
<dbReference type="InterPro" id="IPR001401">
    <property type="entry name" value="Dynamin_GTPase"/>
</dbReference>
<dbReference type="SUPFAM" id="SSF50729">
    <property type="entry name" value="PH domain-like"/>
    <property type="match status" value="1"/>
</dbReference>
<dbReference type="InterPro" id="IPR000375">
    <property type="entry name" value="Dynamin_stalk"/>
</dbReference>
<evidence type="ECO:0000313" key="19">
    <source>
        <dbReference type="Proteomes" id="UP000036681"/>
    </source>
</evidence>
<keyword evidence="15" id="KW-0732">Signal</keyword>
<keyword evidence="7" id="KW-0378">Hydrolase</keyword>
<feature type="compositionally biased region" description="Basic and acidic residues" evidence="14">
    <location>
        <begin position="725"/>
        <end position="739"/>
    </location>
</feature>
<keyword evidence="3" id="KW-0963">Cytoplasm</keyword>
<dbReference type="SUPFAM" id="SSF52540">
    <property type="entry name" value="P-loop containing nucleoside triphosphate hydrolases"/>
    <property type="match status" value="1"/>
</dbReference>
<dbReference type="GO" id="GO:0005886">
    <property type="term" value="C:plasma membrane"/>
    <property type="evidence" value="ECO:0007669"/>
    <property type="project" value="TreeGrafter"/>
</dbReference>
<dbReference type="Pfam" id="PF01031">
    <property type="entry name" value="Dynamin_M"/>
    <property type="match status" value="1"/>
</dbReference>
<evidence type="ECO:0000256" key="3">
    <source>
        <dbReference type="ARBA" id="ARBA00022490"/>
    </source>
</evidence>
<dbReference type="GO" id="GO:0003924">
    <property type="term" value="F:GTPase activity"/>
    <property type="evidence" value="ECO:0007669"/>
    <property type="project" value="InterPro"/>
</dbReference>
<keyword evidence="9" id="KW-0505">Motor protein</keyword>
<dbReference type="AlphaFoldDB" id="A0A9J2PRF9"/>
<evidence type="ECO:0000256" key="12">
    <source>
        <dbReference type="ARBA" id="ARBA00067339"/>
    </source>
</evidence>
<dbReference type="GO" id="GO:0005874">
    <property type="term" value="C:microtubule"/>
    <property type="evidence" value="ECO:0007669"/>
    <property type="project" value="UniProtKB-KW"/>
</dbReference>
<dbReference type="GO" id="GO:0012501">
    <property type="term" value="P:programmed cell death"/>
    <property type="evidence" value="ECO:0007669"/>
    <property type="project" value="UniProtKB-ARBA"/>
</dbReference>
<dbReference type="InterPro" id="IPR019762">
    <property type="entry name" value="Dynamin_GTPase_CS"/>
</dbReference>
<evidence type="ECO:0000256" key="4">
    <source>
        <dbReference type="ARBA" id="ARBA00022583"/>
    </source>
</evidence>
<sequence length="898" mass="102176">MGCAGARSGALAVLFVHFAELASRQLCARRSTSFAISSGCGVLRIQDAFAQLGTSLNFDLPQIAVVGGQSAGKSSVLENFVGKDFLPRGSGIVTRRPLILQLVQDRNEYAEFLHKKGQKFTDFDMVRKEIEDETDRVTGQNKGISPIPINLRVFSPNVLNLTLIDLPGLTKVPVGDQPPDIEHQIREMLLTYISRETCLILAVTPANSDLATSDALKLAREVDPQGLRTIGVLTKLDLMDEGTDAREILENRVFTLRRGYVGVVNRGQKDIVGKKDIRAALDAERKFFISHPSYRHMADRLGTPYLQKTLNQQLTNHIRDTLPALRDSLQKKMYALEKDVAEYRNFQPNDPSRKTKALMQMVQQFSTDIERSIEGSSAKAVSTNELSGGARINRLFHERFPFEIVKMEIDEKEMRREIQIAIRNIHGIRVGLFTPDMAFEAIVKKQIERLKEPSLKCVDLVVNELANVIRQCAECVARYPRLRDEIERIVTTNMREKEQAAKYQIAMLVDYELAYMNTNHEDFIGFSNAEAKASSAQTKKNLGNQVIRKGWLSVHNISFVRGSKDCWFVLTSDSLSWYKDDEEKEKKYMLPLDGIKLRDLEAGFMSRQHKFALFYPDGKLVHVSKLLYICRQQFTKQASGTNAKWLRTNARFDIFGHMKAAVLYLWNLAVGTSPPFRFIDDVLTLIDFNRNIYKDYKQLELSANNLDEVDAWKASFLRAGVYPEKEKPAEDGENGRDIEETSVDPQLERQVETIRNLVDSYMRIVTKTIRDLVPKAIMFLIVNKVSEFLRDGELLAQLYQVGDTDSMMEESQLEAQKREEMLRMYHACKEALRIIGEVNMSTVTTDLPPSVSTDWLRLAQLFPSCLSFLLFHFSLEEDLAERCLKSVMKLSIFLEGIN</sequence>
<feature type="domain" description="PH" evidence="16">
    <location>
        <begin position="545"/>
        <end position="721"/>
    </location>
</feature>
<dbReference type="InterPro" id="IPR020850">
    <property type="entry name" value="GED_dom"/>
</dbReference>
<accession>A0A9J2PRF9</accession>
<keyword evidence="10" id="KW-0206">Cytoskeleton</keyword>
<dbReference type="PRINTS" id="PR00195">
    <property type="entry name" value="DYNAMIN"/>
</dbReference>
<dbReference type="FunFam" id="1.20.120.1240:FF:000008">
    <property type="entry name" value="dynamin-3 isoform X1"/>
    <property type="match status" value="1"/>
</dbReference>
<dbReference type="FunFam" id="3.40.50.300:FF:000045">
    <property type="entry name" value="dynamin-1 isoform X2"/>
    <property type="match status" value="1"/>
</dbReference>
<dbReference type="CDD" id="cd08771">
    <property type="entry name" value="DLP_1"/>
    <property type="match status" value="1"/>
</dbReference>
<proteinExistence type="inferred from homology"/>
<evidence type="ECO:0000256" key="5">
    <source>
        <dbReference type="ARBA" id="ARBA00022701"/>
    </source>
</evidence>
<keyword evidence="4" id="KW-0254">Endocytosis</keyword>
<comment type="similarity">
    <text evidence="13">Belongs to the TRAFAC class dynamin-like GTPase superfamily. Dynamin/Fzo/YdjA family.</text>
</comment>
<dbReference type="InterPro" id="IPR045063">
    <property type="entry name" value="Dynamin_N"/>
</dbReference>
<evidence type="ECO:0000256" key="9">
    <source>
        <dbReference type="ARBA" id="ARBA00023175"/>
    </source>
</evidence>
<feature type="domain" description="Dynamin-type G" evidence="18">
    <location>
        <begin position="57"/>
        <end position="323"/>
    </location>
</feature>
<dbReference type="SMART" id="SM00053">
    <property type="entry name" value="DYNc"/>
    <property type="match status" value="1"/>
</dbReference>
<dbReference type="WBParaSite" id="ALUE_0001210601-mRNA-1">
    <property type="protein sequence ID" value="ALUE_0001210601-mRNA-1"/>
    <property type="gene ID" value="ALUE_0001210601"/>
</dbReference>
<feature type="region of interest" description="Disordered" evidence="14">
    <location>
        <begin position="725"/>
        <end position="745"/>
    </location>
</feature>
<evidence type="ECO:0000256" key="1">
    <source>
        <dbReference type="ARBA" id="ARBA00004245"/>
    </source>
</evidence>
<keyword evidence="5" id="KW-0493">Microtubule</keyword>
<evidence type="ECO:0000259" key="17">
    <source>
        <dbReference type="PROSITE" id="PS51388"/>
    </source>
</evidence>
<dbReference type="PANTHER" id="PTHR11566:SF212">
    <property type="entry name" value="DYNAMIN"/>
    <property type="match status" value="1"/>
</dbReference>
<dbReference type="InterPro" id="IPR030381">
    <property type="entry name" value="G_DYNAMIN_dom"/>
</dbReference>
<comment type="catalytic activity">
    <reaction evidence="11">
        <text>GTP + H2O = GDP + phosphate + H(+)</text>
        <dbReference type="Rhea" id="RHEA:19669"/>
        <dbReference type="ChEBI" id="CHEBI:15377"/>
        <dbReference type="ChEBI" id="CHEBI:15378"/>
        <dbReference type="ChEBI" id="CHEBI:37565"/>
        <dbReference type="ChEBI" id="CHEBI:43474"/>
        <dbReference type="ChEBI" id="CHEBI:58189"/>
        <dbReference type="EC" id="3.6.5.5"/>
    </reaction>
</comment>
<dbReference type="InterPro" id="IPR001849">
    <property type="entry name" value="PH_domain"/>
</dbReference>
<dbReference type="InterPro" id="IPR011993">
    <property type="entry name" value="PH-like_dom_sf"/>
</dbReference>
<dbReference type="Gene3D" id="2.30.29.30">
    <property type="entry name" value="Pleckstrin-homology domain (PH domain)/Phosphotyrosine-binding domain (PTB)"/>
    <property type="match status" value="1"/>
</dbReference>
<dbReference type="SMART" id="SM00233">
    <property type="entry name" value="PH"/>
    <property type="match status" value="1"/>
</dbReference>
<evidence type="ECO:0000256" key="8">
    <source>
        <dbReference type="ARBA" id="ARBA00023134"/>
    </source>
</evidence>
<dbReference type="Pfam" id="PF00350">
    <property type="entry name" value="Dynamin_N"/>
    <property type="match status" value="1"/>
</dbReference>
<evidence type="ECO:0000313" key="20">
    <source>
        <dbReference type="WBParaSite" id="ALUE_0001210601-mRNA-1"/>
    </source>
</evidence>
<keyword evidence="8 13" id="KW-0342">GTP-binding</keyword>